<dbReference type="Proteomes" id="UP000663870">
    <property type="component" value="Unassembled WGS sequence"/>
</dbReference>
<dbReference type="EMBL" id="CAJNOH010000036">
    <property type="protein sequence ID" value="CAF0790837.1"/>
    <property type="molecule type" value="Genomic_DNA"/>
</dbReference>
<dbReference type="AlphaFoldDB" id="A0A813RVX0"/>
<dbReference type="GO" id="GO:0052651">
    <property type="term" value="P:monoacylglycerol catabolic process"/>
    <property type="evidence" value="ECO:0007669"/>
    <property type="project" value="TreeGrafter"/>
</dbReference>
<dbReference type="GO" id="GO:0047372">
    <property type="term" value="F:monoacylglycerol lipase activity"/>
    <property type="evidence" value="ECO:0007669"/>
    <property type="project" value="TreeGrafter"/>
</dbReference>
<gene>
    <name evidence="4" type="ORF">JXQ802_LOCUS18145</name>
    <name evidence="3" type="ORF">PYM288_LOCUS4119</name>
</gene>
<keyword evidence="1" id="KW-0812">Transmembrane</keyword>
<dbReference type="InterPro" id="IPR000073">
    <property type="entry name" value="AB_hydrolase_1"/>
</dbReference>
<evidence type="ECO:0000256" key="1">
    <source>
        <dbReference type="SAM" id="Phobius"/>
    </source>
</evidence>
<keyword evidence="1" id="KW-0472">Membrane</keyword>
<dbReference type="GO" id="GO:0004622">
    <property type="term" value="F:phosphatidylcholine lysophospholipase activity"/>
    <property type="evidence" value="ECO:0007669"/>
    <property type="project" value="TreeGrafter"/>
</dbReference>
<dbReference type="PANTHER" id="PTHR12277:SF194">
    <property type="entry name" value="FI04476P"/>
    <property type="match status" value="1"/>
</dbReference>
<dbReference type="PANTHER" id="PTHR12277">
    <property type="entry name" value="ALPHA/BETA HYDROLASE DOMAIN-CONTAINING PROTEIN"/>
    <property type="match status" value="1"/>
</dbReference>
<dbReference type="Gene3D" id="3.40.50.1820">
    <property type="entry name" value="alpha/beta hydrolase"/>
    <property type="match status" value="1"/>
</dbReference>
<evidence type="ECO:0000259" key="2">
    <source>
        <dbReference type="Pfam" id="PF00561"/>
    </source>
</evidence>
<evidence type="ECO:0000313" key="4">
    <source>
        <dbReference type="EMBL" id="CAF1080133.1"/>
    </source>
</evidence>
<name>A0A813RVX0_9BILA</name>
<keyword evidence="1" id="KW-1133">Transmembrane helix</keyword>
<dbReference type="Proteomes" id="UP000663854">
    <property type="component" value="Unassembled WGS sequence"/>
</dbReference>
<comment type="caution">
    <text evidence="3">The sequence shown here is derived from an EMBL/GenBank/DDBJ whole genome shotgun (WGS) entry which is preliminary data.</text>
</comment>
<dbReference type="EMBL" id="CAJNOL010000471">
    <property type="protein sequence ID" value="CAF1080133.1"/>
    <property type="molecule type" value="Genomic_DNA"/>
</dbReference>
<reference evidence="3" key="1">
    <citation type="submission" date="2021-02" db="EMBL/GenBank/DDBJ databases">
        <authorList>
            <person name="Nowell W R."/>
        </authorList>
    </citation>
    <scope>NUCLEOTIDE SEQUENCE</scope>
</reference>
<dbReference type="GO" id="GO:0005789">
    <property type="term" value="C:endoplasmic reticulum membrane"/>
    <property type="evidence" value="ECO:0007669"/>
    <property type="project" value="TreeGrafter"/>
</dbReference>
<evidence type="ECO:0000313" key="5">
    <source>
        <dbReference type="Proteomes" id="UP000663854"/>
    </source>
</evidence>
<dbReference type="Pfam" id="PF00561">
    <property type="entry name" value="Abhydrolase_1"/>
    <property type="match status" value="1"/>
</dbReference>
<feature type="transmembrane region" description="Helical" evidence="1">
    <location>
        <begin position="20"/>
        <end position="42"/>
    </location>
</feature>
<organism evidence="3 5">
    <name type="scientific">Rotaria sordida</name>
    <dbReference type="NCBI Taxonomy" id="392033"/>
    <lineage>
        <taxon>Eukaryota</taxon>
        <taxon>Metazoa</taxon>
        <taxon>Spiralia</taxon>
        <taxon>Gnathifera</taxon>
        <taxon>Rotifera</taxon>
        <taxon>Eurotatoria</taxon>
        <taxon>Bdelloidea</taxon>
        <taxon>Philodinida</taxon>
        <taxon>Philodinidae</taxon>
        <taxon>Rotaria</taxon>
    </lineage>
</organism>
<dbReference type="InterPro" id="IPR029058">
    <property type="entry name" value="AB_hydrolase_fold"/>
</dbReference>
<keyword evidence="6" id="KW-1185">Reference proteome</keyword>
<feature type="domain" description="AB hydrolase-1" evidence="2">
    <location>
        <begin position="119"/>
        <end position="260"/>
    </location>
</feature>
<dbReference type="SUPFAM" id="SSF53474">
    <property type="entry name" value="alpha/beta-Hydrolases"/>
    <property type="match status" value="1"/>
</dbReference>
<sequence>MTEPSANRCWSKFSTIFIKITLILVSLYILASLALPIILIVYPTSVKHVVFLNILTSGANFTQPEKFGLDRVFNFYLDVEPTVRIGIWHYRSPLVQDQPYTTDEDYFQKHIVSQRSTIPIIIYFHGNAFDRSIFTRRGMCQKLRSELKYDVFTFDYRGYGDSTGEPTEEGLIRDARYVYDWLHNITNGQRKIYIWGQSLGSSIACQLAARLSDDESKSFAGIVMEAPFINIHQALQTHYLSLLFRWQPWFYGLTEKALRISKLSFQTRSHLSNLNCPLVLLHADDDYTIPYEHSKQLLQAGLTIRDDNRSKKKLLHFTIDMISFHHGGYGHSLIYRAPNLIPALKRIIFDEDL</sequence>
<proteinExistence type="predicted"/>
<dbReference type="GO" id="GO:0006660">
    <property type="term" value="P:phosphatidylserine catabolic process"/>
    <property type="evidence" value="ECO:0007669"/>
    <property type="project" value="TreeGrafter"/>
</dbReference>
<evidence type="ECO:0000313" key="3">
    <source>
        <dbReference type="EMBL" id="CAF0790837.1"/>
    </source>
</evidence>
<protein>
    <recommendedName>
        <fullName evidence="2">AB hydrolase-1 domain-containing protein</fullName>
    </recommendedName>
</protein>
<evidence type="ECO:0000313" key="6">
    <source>
        <dbReference type="Proteomes" id="UP000663870"/>
    </source>
</evidence>
<accession>A0A813RVX0</accession>